<dbReference type="Proteomes" id="UP001429580">
    <property type="component" value="Unassembled WGS sequence"/>
</dbReference>
<feature type="transmembrane region" description="Helical" evidence="7">
    <location>
        <begin position="277"/>
        <end position="295"/>
    </location>
</feature>
<keyword evidence="9" id="KW-1185">Reference proteome</keyword>
<evidence type="ECO:0000256" key="6">
    <source>
        <dbReference type="ARBA" id="ARBA00023136"/>
    </source>
</evidence>
<evidence type="ECO:0000256" key="7">
    <source>
        <dbReference type="SAM" id="Phobius"/>
    </source>
</evidence>
<proteinExistence type="inferred from homology"/>
<evidence type="ECO:0000256" key="3">
    <source>
        <dbReference type="ARBA" id="ARBA00022475"/>
    </source>
</evidence>
<feature type="transmembrane region" description="Helical" evidence="7">
    <location>
        <begin position="212"/>
        <end position="234"/>
    </location>
</feature>
<sequence>MKYKKLLTGLSACVFITISAIFLANIEFIFLGFTWIDSIILSILLGTAIHTIWKIPPCWLPGVQFAAKWPLEIAIVLLGASTSITAIVDAGLAMVGAVMTVVVMTLSAGYGIGRMLGLPRRVAILVACGNAICGNSAIAAAAPVIGAKGEEVTASITFTAALGIPVVVLLPLTFPLLHLTQWQYGVIAGMVLYAVPQVLAATIPIGQASAEIGILVKLIRVLMLGPVIACLGLMRGRAGGQAGARAVPVPWCVIGFAVLMTARSLNLVPEALLSPLSHLSSGLTNLSMAALGLSVNLRTVLSSGGRVLAAGGLSLITLAVLSATAVALLSAP</sequence>
<comment type="caution">
    <text evidence="8">The sequence shown here is derived from an EMBL/GenBank/DDBJ whole genome shotgun (WGS) entry which is preliminary data.</text>
</comment>
<accession>A0ABX0V1V9</accession>
<organism evidence="8 9">
    <name type="scientific">Pseudochelatococcus lubricantis</name>
    <dbReference type="NCBI Taxonomy" id="1538102"/>
    <lineage>
        <taxon>Bacteria</taxon>
        <taxon>Pseudomonadati</taxon>
        <taxon>Pseudomonadota</taxon>
        <taxon>Alphaproteobacteria</taxon>
        <taxon>Hyphomicrobiales</taxon>
        <taxon>Chelatococcaceae</taxon>
        <taxon>Pseudochelatococcus</taxon>
    </lineage>
</organism>
<feature type="transmembrane region" description="Helical" evidence="7">
    <location>
        <begin position="152"/>
        <end position="172"/>
    </location>
</feature>
<keyword evidence="5 7" id="KW-1133">Transmembrane helix</keyword>
<reference evidence="8 9" key="1">
    <citation type="submission" date="2020-03" db="EMBL/GenBank/DDBJ databases">
        <title>Genomic Encyclopedia of Type Strains, Phase IV (KMG-IV): sequencing the most valuable type-strain genomes for metagenomic binning, comparative biology and taxonomic classification.</title>
        <authorList>
            <person name="Goeker M."/>
        </authorList>
    </citation>
    <scope>NUCLEOTIDE SEQUENCE [LARGE SCALE GENOMIC DNA]</scope>
    <source>
        <strain evidence="8 9">DSM 103870</strain>
    </source>
</reference>
<keyword evidence="6 7" id="KW-0472">Membrane</keyword>
<dbReference type="PANTHER" id="PTHR30106:SF2">
    <property type="entry name" value="UPF0324 INNER MEMBRANE PROTEIN YEIH"/>
    <property type="match status" value="1"/>
</dbReference>
<dbReference type="InterPro" id="IPR018383">
    <property type="entry name" value="UPF0324_pro"/>
</dbReference>
<dbReference type="PANTHER" id="PTHR30106">
    <property type="entry name" value="INNER MEMBRANE PROTEIN YEIH-RELATED"/>
    <property type="match status" value="1"/>
</dbReference>
<evidence type="ECO:0000256" key="4">
    <source>
        <dbReference type="ARBA" id="ARBA00022692"/>
    </source>
</evidence>
<comment type="similarity">
    <text evidence="2">Belongs to the UPF0324 family.</text>
</comment>
<feature type="transmembrane region" description="Helical" evidence="7">
    <location>
        <begin position="65"/>
        <end position="84"/>
    </location>
</feature>
<name>A0ABX0V1V9_9HYPH</name>
<keyword evidence="3" id="KW-1003">Cell membrane</keyword>
<dbReference type="EMBL" id="JAASQI010000007">
    <property type="protein sequence ID" value="NIJ59123.1"/>
    <property type="molecule type" value="Genomic_DNA"/>
</dbReference>
<gene>
    <name evidence="8" type="ORF">FHS82_002978</name>
</gene>
<dbReference type="Pfam" id="PF03601">
    <property type="entry name" value="Cons_hypoth698"/>
    <property type="match status" value="1"/>
</dbReference>
<dbReference type="RefSeq" id="WP_208394266.1">
    <property type="nucleotide sequence ID" value="NZ_JAASQI010000007.1"/>
</dbReference>
<protein>
    <submittedName>
        <fullName evidence="8">Integral membrane protein (TIGR00698 family)</fullName>
    </submittedName>
</protein>
<evidence type="ECO:0000313" key="9">
    <source>
        <dbReference type="Proteomes" id="UP001429580"/>
    </source>
</evidence>
<feature type="transmembrane region" description="Helical" evidence="7">
    <location>
        <begin position="90"/>
        <end position="110"/>
    </location>
</feature>
<evidence type="ECO:0000313" key="8">
    <source>
        <dbReference type="EMBL" id="NIJ59123.1"/>
    </source>
</evidence>
<evidence type="ECO:0000256" key="1">
    <source>
        <dbReference type="ARBA" id="ARBA00004651"/>
    </source>
</evidence>
<feature type="transmembrane region" description="Helical" evidence="7">
    <location>
        <begin position="122"/>
        <end position="146"/>
    </location>
</feature>
<feature type="transmembrane region" description="Helical" evidence="7">
    <location>
        <begin position="246"/>
        <end position="265"/>
    </location>
</feature>
<feature type="transmembrane region" description="Helical" evidence="7">
    <location>
        <begin position="30"/>
        <end position="53"/>
    </location>
</feature>
<keyword evidence="4 7" id="KW-0812">Transmembrane</keyword>
<feature type="transmembrane region" description="Helical" evidence="7">
    <location>
        <begin position="184"/>
        <end position="206"/>
    </location>
</feature>
<feature type="transmembrane region" description="Helical" evidence="7">
    <location>
        <begin position="307"/>
        <end position="329"/>
    </location>
</feature>
<comment type="subcellular location">
    <subcellularLocation>
        <location evidence="1">Cell membrane</location>
        <topology evidence="1">Multi-pass membrane protein</topology>
    </subcellularLocation>
</comment>
<evidence type="ECO:0000256" key="5">
    <source>
        <dbReference type="ARBA" id="ARBA00022989"/>
    </source>
</evidence>
<evidence type="ECO:0000256" key="2">
    <source>
        <dbReference type="ARBA" id="ARBA00007977"/>
    </source>
</evidence>